<dbReference type="PANTHER" id="PTHR11079">
    <property type="entry name" value="CYTOSINE DEAMINASE FAMILY MEMBER"/>
    <property type="match status" value="1"/>
</dbReference>
<protein>
    <submittedName>
        <fullName evidence="5">tRNA-specific adenosine deaminase subunit Tad3p</fullName>
    </submittedName>
</protein>
<dbReference type="Gene3D" id="3.40.140.10">
    <property type="entry name" value="Cytidine Deaminase, domain 2"/>
    <property type="match status" value="1"/>
</dbReference>
<dbReference type="InterPro" id="IPR016193">
    <property type="entry name" value="Cytidine_deaminase-like"/>
</dbReference>
<comment type="similarity">
    <text evidence="2">Belongs to the cytidine and deoxycytidylate deaminase family. ADAT3 subfamily.</text>
</comment>
<dbReference type="CDD" id="cd01285">
    <property type="entry name" value="nucleoside_deaminase"/>
    <property type="match status" value="1"/>
</dbReference>
<dbReference type="PANTHER" id="PTHR11079:SF156">
    <property type="entry name" value="INACTIVE TRNA-SPECIFIC ADENOSINE DEAMINASE-LIKE PROTEIN 3-RELATED"/>
    <property type="match status" value="1"/>
</dbReference>
<dbReference type="Proteomes" id="UP001497600">
    <property type="component" value="Chromosome E"/>
</dbReference>
<reference evidence="5 6" key="1">
    <citation type="submission" date="2024-01" db="EMBL/GenBank/DDBJ databases">
        <authorList>
            <consortium name="Genoscope - CEA"/>
            <person name="William W."/>
        </authorList>
    </citation>
    <scope>NUCLEOTIDE SEQUENCE [LARGE SCALE GENOMIC DNA]</scope>
    <source>
        <strain evidence="5 6">29B2s-10</strain>
    </source>
</reference>
<keyword evidence="1" id="KW-0819">tRNA processing</keyword>
<evidence type="ECO:0000313" key="5">
    <source>
        <dbReference type="EMBL" id="CAK7909355.1"/>
    </source>
</evidence>
<dbReference type="PROSITE" id="PS51747">
    <property type="entry name" value="CYT_DCMP_DEAMINASES_2"/>
    <property type="match status" value="1"/>
</dbReference>
<gene>
    <name evidence="5" type="primary">TAD3</name>
    <name evidence="5" type="ORF">CAAN4_E14466</name>
</gene>
<feature type="region of interest" description="Disordered" evidence="3">
    <location>
        <begin position="106"/>
        <end position="128"/>
    </location>
</feature>
<accession>A0ABP0EEV4</accession>
<evidence type="ECO:0000259" key="4">
    <source>
        <dbReference type="PROSITE" id="PS51747"/>
    </source>
</evidence>
<proteinExistence type="inferred from homology"/>
<keyword evidence="6" id="KW-1185">Reference proteome</keyword>
<dbReference type="SUPFAM" id="SSF53927">
    <property type="entry name" value="Cytidine deaminase-like"/>
    <property type="match status" value="1"/>
</dbReference>
<evidence type="ECO:0000256" key="2">
    <source>
        <dbReference type="ARBA" id="ARBA00038160"/>
    </source>
</evidence>
<evidence type="ECO:0000256" key="3">
    <source>
        <dbReference type="SAM" id="MobiDB-lite"/>
    </source>
</evidence>
<dbReference type="Pfam" id="PF00383">
    <property type="entry name" value="dCMP_cyt_deam_1"/>
    <property type="match status" value="1"/>
</dbReference>
<dbReference type="EMBL" id="OZ004257">
    <property type="protein sequence ID" value="CAK7909355.1"/>
    <property type="molecule type" value="Genomic_DNA"/>
</dbReference>
<sequence length="386" mass="43637">MARVMSLFRSFVADVQTSVAIIRRKDTMVKHKSDQTVPAHVDLATGTLHGVLRQVRHASKVVSRECERETVWCCDLPPRETKSLLLFIREYVTPYDEFGMGHLKRFRPKQGRETPIQNSPEPKSSAGATIKAPASLEALVCSQKYIPTLADLQALLQQHTTTSDASLCHLNFYPQQVPVGLPDTKELAQEWSAKYWPVSWKGNPNHQFLKTARFNVGHEQKIVDRLVSLYREHQRPVTIIAREEGATNTSGPHTILAEAVDRSEEHPLSHATMEAIAQVADAERGRRSADSPESNDNPETNAYLCHDLLVYTTHEPCTMCCMGLVHSRIRRVVFMKEMPKHGALASNHQLGDMDGLNWKYDTWQWIRKEDIDALDSVKVIDGDQEV</sequence>
<evidence type="ECO:0000256" key="1">
    <source>
        <dbReference type="ARBA" id="ARBA00022694"/>
    </source>
</evidence>
<name>A0ABP0EEV4_9ASCO</name>
<dbReference type="InterPro" id="IPR002125">
    <property type="entry name" value="CMP_dCMP_dom"/>
</dbReference>
<feature type="domain" description="CMP/dCMP-type deaminase" evidence="4">
    <location>
        <begin position="210"/>
        <end position="347"/>
    </location>
</feature>
<organism evidence="5 6">
    <name type="scientific">[Candida] anglica</name>
    <dbReference type="NCBI Taxonomy" id="148631"/>
    <lineage>
        <taxon>Eukaryota</taxon>
        <taxon>Fungi</taxon>
        <taxon>Dikarya</taxon>
        <taxon>Ascomycota</taxon>
        <taxon>Saccharomycotina</taxon>
        <taxon>Pichiomycetes</taxon>
        <taxon>Debaryomycetaceae</taxon>
        <taxon>Kurtzmaniella</taxon>
    </lineage>
</organism>
<evidence type="ECO:0000313" key="6">
    <source>
        <dbReference type="Proteomes" id="UP001497600"/>
    </source>
</evidence>